<dbReference type="Proteomes" id="UP000596742">
    <property type="component" value="Unassembled WGS sequence"/>
</dbReference>
<dbReference type="AlphaFoldDB" id="A0A8B6C6X9"/>
<sequence length="80" mass="9106">MLVVVKKTKDKVLKMDIKIEENEDFSVENDIQTGTYNSRASDKNNCMQDQDQDEEHASSFKNKTTEIPLENVQAGIADLE</sequence>
<gene>
    <name evidence="2" type="ORF">MGAL_10B032437</name>
</gene>
<feature type="compositionally biased region" description="Polar residues" evidence="1">
    <location>
        <begin position="35"/>
        <end position="49"/>
    </location>
</feature>
<protein>
    <submittedName>
        <fullName evidence="2">Uncharacterized protein</fullName>
    </submittedName>
</protein>
<dbReference type="EMBL" id="UYJE01001313">
    <property type="protein sequence ID" value="VDI01148.1"/>
    <property type="molecule type" value="Genomic_DNA"/>
</dbReference>
<comment type="caution">
    <text evidence="2">The sequence shown here is derived from an EMBL/GenBank/DDBJ whole genome shotgun (WGS) entry which is preliminary data.</text>
</comment>
<evidence type="ECO:0000313" key="2">
    <source>
        <dbReference type="EMBL" id="VDI01148.1"/>
    </source>
</evidence>
<organism evidence="2 3">
    <name type="scientific">Mytilus galloprovincialis</name>
    <name type="common">Mediterranean mussel</name>
    <dbReference type="NCBI Taxonomy" id="29158"/>
    <lineage>
        <taxon>Eukaryota</taxon>
        <taxon>Metazoa</taxon>
        <taxon>Spiralia</taxon>
        <taxon>Lophotrochozoa</taxon>
        <taxon>Mollusca</taxon>
        <taxon>Bivalvia</taxon>
        <taxon>Autobranchia</taxon>
        <taxon>Pteriomorphia</taxon>
        <taxon>Mytilida</taxon>
        <taxon>Mytiloidea</taxon>
        <taxon>Mytilidae</taxon>
        <taxon>Mytilinae</taxon>
        <taxon>Mytilus</taxon>
    </lineage>
</organism>
<evidence type="ECO:0000313" key="3">
    <source>
        <dbReference type="Proteomes" id="UP000596742"/>
    </source>
</evidence>
<evidence type="ECO:0000256" key="1">
    <source>
        <dbReference type="SAM" id="MobiDB-lite"/>
    </source>
</evidence>
<keyword evidence="3" id="KW-1185">Reference proteome</keyword>
<feature type="region of interest" description="Disordered" evidence="1">
    <location>
        <begin position="35"/>
        <end position="66"/>
    </location>
</feature>
<reference evidence="2" key="1">
    <citation type="submission" date="2018-11" db="EMBL/GenBank/DDBJ databases">
        <authorList>
            <person name="Alioto T."/>
            <person name="Alioto T."/>
        </authorList>
    </citation>
    <scope>NUCLEOTIDE SEQUENCE</scope>
</reference>
<name>A0A8B6C6X9_MYTGA</name>
<accession>A0A8B6C6X9</accession>
<proteinExistence type="predicted"/>